<protein>
    <submittedName>
        <fullName evidence="2">Arrestin C-terminal-like domain-containing protein</fullName>
    </submittedName>
</protein>
<sequence length="346" mass="39045">MLDYRVSFNTKHAVFPPNSQVTATVYLQTDKVLKARKIDINIMGVAKTSWEEYYTTYDCDGNPYTEVIYYGSKIFYINAYSILWKSPDGKNLLQPGKYQFPLTFVIPANAPPSMSGTYGHISYRVRTNIDIPWAPDEERFCEFSVSMNKTGYVPGENIALKIRIDNETSWKVTKFEIGIVESLFYTGHRQSYMYYSGFEYGYPYSMNKYSSHVVTSKYVIVDSIVDESKTFYLTVPPLSPSYHECPIITNNYSLFVKVCTDAVFSSGPGIQLPITIGSIAIREPPPTATNVIKTVQTTPGETKIRQSSTIKSTENTKNTAEKDDEEVAVSPKVQDDGKKKISNINA</sequence>
<evidence type="ECO:0000313" key="2">
    <source>
        <dbReference type="WBParaSite" id="ES5_v2.g14272.t1"/>
    </source>
</evidence>
<accession>A0AC34FAU7</accession>
<reference evidence="2" key="1">
    <citation type="submission" date="2022-11" db="UniProtKB">
        <authorList>
            <consortium name="WormBaseParasite"/>
        </authorList>
    </citation>
    <scope>IDENTIFICATION</scope>
</reference>
<dbReference type="WBParaSite" id="ES5_v2.g14272.t1">
    <property type="protein sequence ID" value="ES5_v2.g14272.t1"/>
    <property type="gene ID" value="ES5_v2.g14272"/>
</dbReference>
<organism evidence="1 2">
    <name type="scientific">Panagrolaimus sp. ES5</name>
    <dbReference type="NCBI Taxonomy" id="591445"/>
    <lineage>
        <taxon>Eukaryota</taxon>
        <taxon>Metazoa</taxon>
        <taxon>Ecdysozoa</taxon>
        <taxon>Nematoda</taxon>
        <taxon>Chromadorea</taxon>
        <taxon>Rhabditida</taxon>
        <taxon>Tylenchina</taxon>
        <taxon>Panagrolaimomorpha</taxon>
        <taxon>Panagrolaimoidea</taxon>
        <taxon>Panagrolaimidae</taxon>
        <taxon>Panagrolaimus</taxon>
    </lineage>
</organism>
<dbReference type="Proteomes" id="UP000887579">
    <property type="component" value="Unplaced"/>
</dbReference>
<name>A0AC34FAU7_9BILA</name>
<proteinExistence type="predicted"/>
<evidence type="ECO:0000313" key="1">
    <source>
        <dbReference type="Proteomes" id="UP000887579"/>
    </source>
</evidence>